<evidence type="ECO:0000313" key="2">
    <source>
        <dbReference type="Proteomes" id="UP000039865"/>
    </source>
</evidence>
<keyword evidence="2" id="KW-1185">Reference proteome</keyword>
<organism evidence="1 2">
    <name type="scientific">Stylonychia lemnae</name>
    <name type="common">Ciliate</name>
    <dbReference type="NCBI Taxonomy" id="5949"/>
    <lineage>
        <taxon>Eukaryota</taxon>
        <taxon>Sar</taxon>
        <taxon>Alveolata</taxon>
        <taxon>Ciliophora</taxon>
        <taxon>Intramacronucleata</taxon>
        <taxon>Spirotrichea</taxon>
        <taxon>Stichotrichia</taxon>
        <taxon>Sporadotrichida</taxon>
        <taxon>Oxytrichidae</taxon>
        <taxon>Stylonychinae</taxon>
        <taxon>Stylonychia</taxon>
    </lineage>
</organism>
<protein>
    <submittedName>
        <fullName evidence="1">Uncharacterized protein</fullName>
    </submittedName>
</protein>
<sequence length="567" mass="66414">MVQDLGSSSSTAQIVLTTDYDSIKQLLDGSGLIQKSEEFDVESLLTSVVDNYDRIKMNDLQKVKLLSDIGQTLLLTSPKQLVQLKKQLIDHCISMKFKGDVAMNLIFQRLDYLKSLQVIAQEQGNQDKFKINYHEMIELISKLVKVTPVNYLCEFGIQKYIQIALQNNIEEDQEQLLDTVLEYLSVVDENDELQRLFSDLMIDLSLYFRRKFEKQNMIAVKNSDPKIDKLVYYLTQIKTVYPQKLIFLESTLRKYRSLNKENNQPSEKSRSKVKKSKRIQDVITTFTQTRQLNMDELYDLMENQQVNRQDLESLIDFSSSIYPLDQQILENALENARINDHLKQGNSHMILQKLINNVEGITTNEISDLIRNFKDEKEFTQISLHRAKMIVFVLELYQELELANELEQAFMKYELKSQPSYNLYNRVSLRGQGAKLSGILENSKNKFLFPFSYESMNGLQKQLEMFIPIERVSIHSEDPQIQSSIYFYMMNNYDIYRLLGKPGEKQELIVPRAVNFTKQIIEDHIENGHQFIIADEMRSFSDHQLIIRPDLYENVYIEYNAHLEQQP</sequence>
<dbReference type="AlphaFoldDB" id="A0A078ASN0"/>
<dbReference type="Proteomes" id="UP000039865">
    <property type="component" value="Unassembled WGS sequence"/>
</dbReference>
<gene>
    <name evidence="1" type="primary">Contig11419.g12218</name>
    <name evidence="1" type="ORF">STYLEM_14568</name>
</gene>
<reference evidence="1 2" key="1">
    <citation type="submission" date="2014-06" db="EMBL/GenBank/DDBJ databases">
        <authorList>
            <person name="Swart Estienne"/>
        </authorList>
    </citation>
    <scope>NUCLEOTIDE SEQUENCE [LARGE SCALE GENOMIC DNA]</scope>
    <source>
        <strain evidence="1 2">130c</strain>
    </source>
</reference>
<evidence type="ECO:0000313" key="1">
    <source>
        <dbReference type="EMBL" id="CDW85490.1"/>
    </source>
</evidence>
<dbReference type="EMBL" id="CCKQ01013785">
    <property type="protein sequence ID" value="CDW85490.1"/>
    <property type="molecule type" value="Genomic_DNA"/>
</dbReference>
<dbReference type="InParanoid" id="A0A078ASN0"/>
<accession>A0A078ASN0</accession>
<name>A0A078ASN0_STYLE</name>
<proteinExistence type="predicted"/>